<protein>
    <submittedName>
        <fullName evidence="1">Uncharacterized protein</fullName>
    </submittedName>
</protein>
<gene>
    <name evidence="1" type="ORF">TEK04_05495</name>
</gene>
<evidence type="ECO:0000313" key="2">
    <source>
        <dbReference type="Proteomes" id="UP001361570"/>
    </source>
</evidence>
<keyword evidence="2" id="KW-1185">Reference proteome</keyword>
<name>A0ABU8DRB2_9ACTN</name>
<dbReference type="RefSeq" id="WP_336403311.1">
    <property type="nucleotide sequence ID" value="NZ_JBAPLU010000004.1"/>
</dbReference>
<sequence length="91" mass="9897">MVTEVDDLRRLEVTAPVGMTTDELARCLTGLGAPDGAGHVWLDIVALRKAGGRSADPDWSARFDVMISFAQEQHWVGVDGTAVRAHLVRVR</sequence>
<dbReference type="Proteomes" id="UP001361570">
    <property type="component" value="Unassembled WGS sequence"/>
</dbReference>
<dbReference type="EMBL" id="JBAPLU010000004">
    <property type="protein sequence ID" value="MEI4271168.1"/>
    <property type="molecule type" value="Genomic_DNA"/>
</dbReference>
<proteinExistence type="predicted"/>
<evidence type="ECO:0000313" key="1">
    <source>
        <dbReference type="EMBL" id="MEI4271168.1"/>
    </source>
</evidence>
<accession>A0ABU8DRB2</accession>
<organism evidence="1 2">
    <name type="scientific">Klenkia sesuvii</name>
    <dbReference type="NCBI Taxonomy" id="3103137"/>
    <lineage>
        <taxon>Bacteria</taxon>
        <taxon>Bacillati</taxon>
        <taxon>Actinomycetota</taxon>
        <taxon>Actinomycetes</taxon>
        <taxon>Geodermatophilales</taxon>
        <taxon>Geodermatophilaceae</taxon>
        <taxon>Klenkia</taxon>
    </lineage>
</organism>
<reference evidence="1 2" key="1">
    <citation type="submission" date="2024-03" db="EMBL/GenBank/DDBJ databases">
        <title>Draft genome sequence of Klenkia sp. LSe6-5.</title>
        <authorList>
            <person name="Duangmal K."/>
            <person name="Chantavorakit T."/>
        </authorList>
    </citation>
    <scope>NUCLEOTIDE SEQUENCE [LARGE SCALE GENOMIC DNA]</scope>
    <source>
        <strain evidence="1 2">LSe6-5</strain>
    </source>
</reference>
<comment type="caution">
    <text evidence="1">The sequence shown here is derived from an EMBL/GenBank/DDBJ whole genome shotgun (WGS) entry which is preliminary data.</text>
</comment>